<evidence type="ECO:0000256" key="5">
    <source>
        <dbReference type="RuleBase" id="RU003557"/>
    </source>
</evidence>
<dbReference type="SUPFAM" id="SSF53901">
    <property type="entry name" value="Thiolase-like"/>
    <property type="match status" value="2"/>
</dbReference>
<accession>A0A429YU74</accession>
<dbReference type="InterPro" id="IPR020610">
    <property type="entry name" value="Thiolase_AS"/>
</dbReference>
<dbReference type="Proteomes" id="UP000278398">
    <property type="component" value="Unassembled WGS sequence"/>
</dbReference>
<evidence type="ECO:0000259" key="6">
    <source>
        <dbReference type="Pfam" id="PF00108"/>
    </source>
</evidence>
<dbReference type="Pfam" id="PF00108">
    <property type="entry name" value="Thiolase_N"/>
    <property type="match status" value="1"/>
</dbReference>
<reference evidence="8 9" key="1">
    <citation type="submission" date="2018-12" db="EMBL/GenBank/DDBJ databases">
        <title>Mesorhizobium carbonis sp. nov., isolated from coal mine water.</title>
        <authorList>
            <person name="Xin W."/>
            <person name="Xu Z."/>
            <person name="Xiang F."/>
            <person name="Zhang J."/>
            <person name="Xi L."/>
            <person name="Liu J."/>
        </authorList>
    </citation>
    <scope>NUCLEOTIDE SEQUENCE [LARGE SCALE GENOMIC DNA]</scope>
    <source>
        <strain evidence="8 9">B2.3</strain>
    </source>
</reference>
<dbReference type="OrthoDB" id="9764638at2"/>
<dbReference type="PANTHER" id="PTHR43365:SF1">
    <property type="entry name" value="ACETYL-COA C-ACYLTRANSFERASE"/>
    <property type="match status" value="1"/>
</dbReference>
<dbReference type="InterPro" id="IPR020616">
    <property type="entry name" value="Thiolase_N"/>
</dbReference>
<keyword evidence="3 5" id="KW-0012">Acyltransferase</keyword>
<dbReference type="InterPro" id="IPR020615">
    <property type="entry name" value="Thiolase_acyl_enz_int_AS"/>
</dbReference>
<evidence type="ECO:0000256" key="3">
    <source>
        <dbReference type="ARBA" id="ARBA00023315"/>
    </source>
</evidence>
<evidence type="ECO:0000256" key="1">
    <source>
        <dbReference type="ARBA" id="ARBA00010982"/>
    </source>
</evidence>
<feature type="active site" description="Acyl-thioester intermediate" evidence="4">
    <location>
        <position position="107"/>
    </location>
</feature>
<dbReference type="Pfam" id="PF02803">
    <property type="entry name" value="Thiolase_C"/>
    <property type="match status" value="1"/>
</dbReference>
<comment type="caution">
    <text evidence="8">The sequence shown here is derived from an EMBL/GenBank/DDBJ whole genome shotgun (WGS) entry which is preliminary data.</text>
</comment>
<evidence type="ECO:0000259" key="7">
    <source>
        <dbReference type="Pfam" id="PF02803"/>
    </source>
</evidence>
<name>A0A429YU74_9HYPH</name>
<dbReference type="PROSITE" id="PS00098">
    <property type="entry name" value="THIOLASE_1"/>
    <property type="match status" value="1"/>
</dbReference>
<evidence type="ECO:0000256" key="4">
    <source>
        <dbReference type="PIRSR" id="PIRSR000429-1"/>
    </source>
</evidence>
<dbReference type="PANTHER" id="PTHR43365">
    <property type="entry name" value="BLR7806 PROTEIN"/>
    <property type="match status" value="1"/>
</dbReference>
<evidence type="ECO:0000256" key="2">
    <source>
        <dbReference type="ARBA" id="ARBA00022679"/>
    </source>
</evidence>
<dbReference type="EC" id="2.3.1.9" evidence="8"/>
<feature type="domain" description="Thiolase C-terminal" evidence="7">
    <location>
        <begin position="295"/>
        <end position="417"/>
    </location>
</feature>
<dbReference type="InterPro" id="IPR020617">
    <property type="entry name" value="Thiolase_C"/>
</dbReference>
<dbReference type="PROSITE" id="PS00737">
    <property type="entry name" value="THIOLASE_2"/>
    <property type="match status" value="1"/>
</dbReference>
<feature type="active site" description="Proton acceptor" evidence="4">
    <location>
        <position position="404"/>
    </location>
</feature>
<dbReference type="PROSITE" id="PS00099">
    <property type="entry name" value="THIOLASE_3"/>
    <property type="match status" value="1"/>
</dbReference>
<dbReference type="CDD" id="cd00751">
    <property type="entry name" value="thiolase"/>
    <property type="match status" value="1"/>
</dbReference>
<organism evidence="8 9">
    <name type="scientific">Aquibium carbonis</name>
    <dbReference type="NCBI Taxonomy" id="2495581"/>
    <lineage>
        <taxon>Bacteria</taxon>
        <taxon>Pseudomonadati</taxon>
        <taxon>Pseudomonadota</taxon>
        <taxon>Alphaproteobacteria</taxon>
        <taxon>Hyphomicrobiales</taxon>
        <taxon>Phyllobacteriaceae</taxon>
        <taxon>Aquibium</taxon>
    </lineage>
</organism>
<dbReference type="InterPro" id="IPR016039">
    <property type="entry name" value="Thiolase-like"/>
</dbReference>
<dbReference type="InterPro" id="IPR020613">
    <property type="entry name" value="Thiolase_CS"/>
</dbReference>
<dbReference type="AlphaFoldDB" id="A0A429YU74"/>
<dbReference type="InterPro" id="IPR002155">
    <property type="entry name" value="Thiolase"/>
</dbReference>
<feature type="active site" description="Proton acceptor" evidence="4">
    <location>
        <position position="374"/>
    </location>
</feature>
<dbReference type="NCBIfam" id="TIGR01930">
    <property type="entry name" value="AcCoA-C-Actrans"/>
    <property type="match status" value="1"/>
</dbReference>
<keyword evidence="2 5" id="KW-0808">Transferase</keyword>
<keyword evidence="9" id="KW-1185">Reference proteome</keyword>
<sequence length="422" mass="43378">MPPRASDPPGSAGRRNVPDAYIFDSVRTPRGKGRASGALHTLSPIDLGATVLSALDERTRFSRFGPEDVIFGCGDGVNDQGANIARSSVLHAGLPDTIPGSTVSRFCASGLDAVNAAAARVMAGQADLLVAGGVEMMSIIPIAGTGGPNGTDAIFNDEAHFTPLGEAADLLATLCGHTRSDVDAFAAMSQARAAAAWSEGRFDLSVVPVHDANGVLMLDHDEHMRPGTTADDLAKLPAAFKAMGEKGGFDAVVRQRYPQVAKVAHVHTAGNSSGIVDGAAAMLIGTAEAGRRLGLKPRAVIRSFANAAMDPCLMLAAPADATTRCLARAGRTLRDVDLFEVNEAFASVVLHFMERTGVGSDRINVNGGAIAMGHPIGATGVMLLGTLLDELERTGRESGVATLCVGMGMGVATCIERVGGGS</sequence>
<dbReference type="Gene3D" id="3.40.47.10">
    <property type="match status" value="2"/>
</dbReference>
<protein>
    <submittedName>
        <fullName evidence="8">Acetyl-CoA C-acetyltransferase</fullName>
        <ecNumber evidence="8">2.3.1.9</ecNumber>
    </submittedName>
</protein>
<proteinExistence type="inferred from homology"/>
<evidence type="ECO:0000313" key="9">
    <source>
        <dbReference type="Proteomes" id="UP000278398"/>
    </source>
</evidence>
<comment type="similarity">
    <text evidence="1 5">Belongs to the thiolase-like superfamily. Thiolase family.</text>
</comment>
<evidence type="ECO:0000313" key="8">
    <source>
        <dbReference type="EMBL" id="RST85023.1"/>
    </source>
</evidence>
<gene>
    <name evidence="8" type="ORF">EJC49_17750</name>
</gene>
<dbReference type="EMBL" id="RWKW01000069">
    <property type="protein sequence ID" value="RST85023.1"/>
    <property type="molecule type" value="Genomic_DNA"/>
</dbReference>
<dbReference type="PIRSF" id="PIRSF000429">
    <property type="entry name" value="Ac-CoA_Ac_transf"/>
    <property type="match status" value="1"/>
</dbReference>
<dbReference type="GO" id="GO:0003985">
    <property type="term" value="F:acetyl-CoA C-acetyltransferase activity"/>
    <property type="evidence" value="ECO:0007669"/>
    <property type="project" value="UniProtKB-EC"/>
</dbReference>
<feature type="domain" description="Thiolase N-terminal" evidence="6">
    <location>
        <begin position="21"/>
        <end position="244"/>
    </location>
</feature>
<dbReference type="NCBIfam" id="NF006090">
    <property type="entry name" value="PRK08242.1"/>
    <property type="match status" value="1"/>
</dbReference>